<evidence type="ECO:0000256" key="2">
    <source>
        <dbReference type="ARBA" id="ARBA00022598"/>
    </source>
</evidence>
<evidence type="ECO:0000256" key="9">
    <source>
        <dbReference type="RuleBase" id="RU363036"/>
    </source>
</evidence>
<keyword evidence="5 8" id="KW-0648">Protein biosynthesis</keyword>
<protein>
    <recommendedName>
        <fullName evidence="8">Tryptophan--tRNA ligase</fullName>
        <ecNumber evidence="8">6.1.1.2</ecNumber>
    </recommendedName>
    <alternativeName>
        <fullName evidence="8">Tryptophanyl-tRNA synthetase</fullName>
        <shortName evidence="8">TrpRS</shortName>
    </alternativeName>
</protein>
<keyword evidence="3 8" id="KW-0547">Nucleotide-binding</keyword>
<dbReference type="InterPro" id="IPR024109">
    <property type="entry name" value="Trp-tRNA-ligase_bac-type"/>
</dbReference>
<dbReference type="Gene3D" id="1.10.240.10">
    <property type="entry name" value="Tyrosyl-Transfer RNA Synthetase"/>
    <property type="match status" value="1"/>
</dbReference>
<reference evidence="11" key="1">
    <citation type="submission" date="2017-09" db="EMBL/GenBank/DDBJ databases">
        <title>Depth-based differentiation of microbial function through sediment-hosted aquifers and enrichment of novel symbionts in the deep terrestrial subsurface.</title>
        <authorList>
            <person name="Probst A.J."/>
            <person name="Ladd B."/>
            <person name="Jarett J.K."/>
            <person name="Geller-Mcgrath D.E."/>
            <person name="Sieber C.M.K."/>
            <person name="Emerson J.B."/>
            <person name="Anantharaman K."/>
            <person name="Thomas B.C."/>
            <person name="Malmstrom R."/>
            <person name="Stieglmeier M."/>
            <person name="Klingl A."/>
            <person name="Woyke T."/>
            <person name="Ryan C.M."/>
            <person name="Banfield J.F."/>
        </authorList>
    </citation>
    <scope>NUCLEOTIDE SEQUENCE [LARGE SCALE GENOMIC DNA]</scope>
</reference>
<dbReference type="PANTHER" id="PTHR43766:SF1">
    <property type="entry name" value="TRYPTOPHAN--TRNA LIGASE, MITOCHONDRIAL"/>
    <property type="match status" value="1"/>
</dbReference>
<dbReference type="CDD" id="cd00806">
    <property type="entry name" value="TrpRS_core"/>
    <property type="match status" value="1"/>
</dbReference>
<comment type="subunit">
    <text evidence="8">Homodimer.</text>
</comment>
<keyword evidence="4 8" id="KW-0067">ATP-binding</keyword>
<dbReference type="Proteomes" id="UP000228906">
    <property type="component" value="Unassembled WGS sequence"/>
</dbReference>
<comment type="catalytic activity">
    <reaction evidence="7 8">
        <text>tRNA(Trp) + L-tryptophan + ATP = L-tryptophyl-tRNA(Trp) + AMP + diphosphate + H(+)</text>
        <dbReference type="Rhea" id="RHEA:24080"/>
        <dbReference type="Rhea" id="RHEA-COMP:9671"/>
        <dbReference type="Rhea" id="RHEA-COMP:9705"/>
        <dbReference type="ChEBI" id="CHEBI:15378"/>
        <dbReference type="ChEBI" id="CHEBI:30616"/>
        <dbReference type="ChEBI" id="CHEBI:33019"/>
        <dbReference type="ChEBI" id="CHEBI:57912"/>
        <dbReference type="ChEBI" id="CHEBI:78442"/>
        <dbReference type="ChEBI" id="CHEBI:78535"/>
        <dbReference type="ChEBI" id="CHEBI:456215"/>
        <dbReference type="EC" id="6.1.1.2"/>
    </reaction>
</comment>
<evidence type="ECO:0000313" key="11">
    <source>
        <dbReference type="Proteomes" id="UP000228906"/>
    </source>
</evidence>
<comment type="function">
    <text evidence="8">Catalyzes the attachment of tryptophan to tRNA(Trp).</text>
</comment>
<dbReference type="InterPro" id="IPR001412">
    <property type="entry name" value="aa-tRNA-synth_I_CS"/>
</dbReference>
<evidence type="ECO:0000256" key="7">
    <source>
        <dbReference type="ARBA" id="ARBA00049929"/>
    </source>
</evidence>
<feature type="binding site" evidence="8">
    <location>
        <begin position="16"/>
        <end position="17"/>
    </location>
    <ligand>
        <name>ATP</name>
        <dbReference type="ChEBI" id="CHEBI:30616"/>
    </ligand>
</feature>
<sequence>MKIFSGIQPSGEIHLGNYLAVIKQWLDLQSKNDCIFCIVDWHAITVPYDPKILQQKIKEVAAIYLTAGLSPKKNIIFTQSAVKEHTELAWLLNTITPIGDLQRMTQFKEKSAKHIKNVCAGLLNYPVLMAADILLYQTEVVPVGQDQKQHVELAREIARRFNARFGDTFTLPQARIMKIGAKIMSLTEPTKKMSKSDKPETCIGLFDTPEQIKKKIASATTDSGQEIKYNPNEKPGISNLLTIHSLLSNKTIKDLENEFTGQNYQTFKQKLAELLIENLEPFRNKKSEFEKNPAIIDKILANGASRAEKIAQETMEKVRLAMGL</sequence>
<dbReference type="EC" id="6.1.1.2" evidence="8"/>
<feature type="short sequence motif" description="'HIGH' region" evidence="8">
    <location>
        <begin position="9"/>
        <end position="17"/>
    </location>
</feature>
<dbReference type="InterPro" id="IPR002305">
    <property type="entry name" value="aa-tRNA-synth_Ic"/>
</dbReference>
<accession>A0A2H0UXQ0</accession>
<feature type="binding site" evidence="8">
    <location>
        <begin position="8"/>
        <end position="10"/>
    </location>
    <ligand>
        <name>ATP</name>
        <dbReference type="ChEBI" id="CHEBI:30616"/>
    </ligand>
</feature>
<proteinExistence type="inferred from homology"/>
<dbReference type="AlphaFoldDB" id="A0A2H0UXQ0"/>
<dbReference type="Gene3D" id="3.40.50.620">
    <property type="entry name" value="HUPs"/>
    <property type="match status" value="1"/>
</dbReference>
<comment type="subcellular location">
    <subcellularLocation>
        <location evidence="8">Cytoplasm</location>
    </subcellularLocation>
</comment>
<evidence type="ECO:0000256" key="3">
    <source>
        <dbReference type="ARBA" id="ARBA00022741"/>
    </source>
</evidence>
<dbReference type="InterPro" id="IPR002306">
    <property type="entry name" value="Trp-tRNA-ligase"/>
</dbReference>
<dbReference type="PRINTS" id="PR01039">
    <property type="entry name" value="TRNASYNTHTRP"/>
</dbReference>
<evidence type="ECO:0000256" key="5">
    <source>
        <dbReference type="ARBA" id="ARBA00022917"/>
    </source>
</evidence>
<name>A0A2H0UXQ0_9BACT</name>
<organism evidence="10 11">
    <name type="scientific">bacterium (Candidatus Gribaldobacteria) CG10_big_fil_rev_8_21_14_0_10_41_12</name>
    <dbReference type="NCBI Taxonomy" id="2014277"/>
    <lineage>
        <taxon>Bacteria</taxon>
        <taxon>Candidatus Gribaldobacteria</taxon>
    </lineage>
</organism>
<dbReference type="InterPro" id="IPR050203">
    <property type="entry name" value="Trp-tRNA_synthetase"/>
</dbReference>
<gene>
    <name evidence="8 10" type="primary">trpS</name>
    <name evidence="10" type="ORF">COU03_01310</name>
</gene>
<evidence type="ECO:0000256" key="4">
    <source>
        <dbReference type="ARBA" id="ARBA00022840"/>
    </source>
</evidence>
<dbReference type="FunFam" id="1.10.240.10:FF:000002">
    <property type="entry name" value="Tryptophan--tRNA ligase"/>
    <property type="match status" value="1"/>
</dbReference>
<feature type="binding site" evidence="8">
    <location>
        <position position="183"/>
    </location>
    <ligand>
        <name>ATP</name>
        <dbReference type="ChEBI" id="CHEBI:30616"/>
    </ligand>
</feature>
<evidence type="ECO:0000313" key="10">
    <source>
        <dbReference type="EMBL" id="PIR91634.1"/>
    </source>
</evidence>
<dbReference type="GO" id="GO:0005524">
    <property type="term" value="F:ATP binding"/>
    <property type="evidence" value="ECO:0007669"/>
    <property type="project" value="UniProtKB-UniRule"/>
</dbReference>
<evidence type="ECO:0000256" key="8">
    <source>
        <dbReference type="HAMAP-Rule" id="MF_00140"/>
    </source>
</evidence>
<dbReference type="NCBIfam" id="TIGR00233">
    <property type="entry name" value="trpS"/>
    <property type="match status" value="1"/>
</dbReference>
<keyword evidence="2 8" id="KW-0436">Ligase</keyword>
<keyword evidence="6 8" id="KW-0030">Aminoacyl-tRNA synthetase</keyword>
<dbReference type="PROSITE" id="PS00178">
    <property type="entry name" value="AA_TRNA_LIGASE_I"/>
    <property type="match status" value="1"/>
</dbReference>
<dbReference type="InterPro" id="IPR014729">
    <property type="entry name" value="Rossmann-like_a/b/a_fold"/>
</dbReference>
<dbReference type="HAMAP" id="MF_00140_B">
    <property type="entry name" value="Trp_tRNA_synth_B"/>
    <property type="match status" value="1"/>
</dbReference>
<comment type="similarity">
    <text evidence="1 8 9">Belongs to the class-I aminoacyl-tRNA synthetase family.</text>
</comment>
<evidence type="ECO:0000256" key="1">
    <source>
        <dbReference type="ARBA" id="ARBA00005594"/>
    </source>
</evidence>
<dbReference type="GO" id="GO:0006436">
    <property type="term" value="P:tryptophanyl-tRNA aminoacylation"/>
    <property type="evidence" value="ECO:0007669"/>
    <property type="project" value="UniProtKB-UniRule"/>
</dbReference>
<evidence type="ECO:0000256" key="6">
    <source>
        <dbReference type="ARBA" id="ARBA00023146"/>
    </source>
</evidence>
<feature type="short sequence motif" description="'KMSKS' region" evidence="8">
    <location>
        <begin position="192"/>
        <end position="196"/>
    </location>
</feature>
<dbReference type="GO" id="GO:0005829">
    <property type="term" value="C:cytosol"/>
    <property type="evidence" value="ECO:0007669"/>
    <property type="project" value="TreeGrafter"/>
</dbReference>
<keyword evidence="8" id="KW-0963">Cytoplasm</keyword>
<dbReference type="GO" id="GO:0004830">
    <property type="term" value="F:tryptophan-tRNA ligase activity"/>
    <property type="evidence" value="ECO:0007669"/>
    <property type="project" value="UniProtKB-UniRule"/>
</dbReference>
<feature type="binding site" evidence="8">
    <location>
        <position position="132"/>
    </location>
    <ligand>
        <name>L-tryptophan</name>
        <dbReference type="ChEBI" id="CHEBI:57912"/>
    </ligand>
</feature>
<dbReference type="SUPFAM" id="SSF52374">
    <property type="entry name" value="Nucleotidylyl transferase"/>
    <property type="match status" value="1"/>
</dbReference>
<comment type="caution">
    <text evidence="10">The sequence shown here is derived from an EMBL/GenBank/DDBJ whole genome shotgun (WGS) entry which is preliminary data.</text>
</comment>
<feature type="binding site" evidence="8">
    <location>
        <begin position="192"/>
        <end position="196"/>
    </location>
    <ligand>
        <name>ATP</name>
        <dbReference type="ChEBI" id="CHEBI:30616"/>
    </ligand>
</feature>
<dbReference type="EMBL" id="PFAV01000022">
    <property type="protein sequence ID" value="PIR91634.1"/>
    <property type="molecule type" value="Genomic_DNA"/>
</dbReference>
<dbReference type="Pfam" id="PF00579">
    <property type="entry name" value="tRNA-synt_1b"/>
    <property type="match status" value="1"/>
</dbReference>
<feature type="binding site" evidence="8">
    <location>
        <begin position="144"/>
        <end position="146"/>
    </location>
    <ligand>
        <name>ATP</name>
        <dbReference type="ChEBI" id="CHEBI:30616"/>
    </ligand>
</feature>
<dbReference type="PANTHER" id="PTHR43766">
    <property type="entry name" value="TRYPTOPHAN--TRNA LIGASE, MITOCHONDRIAL"/>
    <property type="match status" value="1"/>
</dbReference>